<dbReference type="HOGENOM" id="CLU_763950_0_0_1"/>
<accession>B8BQQ6</accession>
<reference evidence="3 4" key="1">
    <citation type="journal article" date="2004" name="Science">
        <title>The genome of the diatom Thalassiosira pseudonana: ecology, evolution, and metabolism.</title>
        <authorList>
            <person name="Armbrust E.V."/>
            <person name="Berges J.A."/>
            <person name="Bowler C."/>
            <person name="Green B.R."/>
            <person name="Martinez D."/>
            <person name="Putnam N.H."/>
            <person name="Zhou S."/>
            <person name="Allen A.E."/>
            <person name="Apt K.E."/>
            <person name="Bechner M."/>
            <person name="Brzezinski M.A."/>
            <person name="Chaal B.K."/>
            <person name="Chiovitti A."/>
            <person name="Davis A.K."/>
            <person name="Demarest M.S."/>
            <person name="Detter J.C."/>
            <person name="Glavina T."/>
            <person name="Goodstein D."/>
            <person name="Hadi M.Z."/>
            <person name="Hellsten U."/>
            <person name="Hildebrand M."/>
            <person name="Jenkins B.D."/>
            <person name="Jurka J."/>
            <person name="Kapitonov V.V."/>
            <person name="Kroger N."/>
            <person name="Lau W.W."/>
            <person name="Lane T.W."/>
            <person name="Larimer F.W."/>
            <person name="Lippmeier J.C."/>
            <person name="Lucas S."/>
            <person name="Medina M."/>
            <person name="Montsant A."/>
            <person name="Obornik M."/>
            <person name="Parker M.S."/>
            <person name="Palenik B."/>
            <person name="Pazour G.J."/>
            <person name="Richardson P.M."/>
            <person name="Rynearson T.A."/>
            <person name="Saito M.A."/>
            <person name="Schwartz D.C."/>
            <person name="Thamatrakoln K."/>
            <person name="Valentin K."/>
            <person name="Vardi A."/>
            <person name="Wilkerson F.P."/>
            <person name="Rokhsar D.S."/>
        </authorList>
    </citation>
    <scope>NUCLEOTIDE SEQUENCE [LARGE SCALE GENOMIC DNA]</scope>
    <source>
        <strain evidence="3 4">CCMP1335</strain>
    </source>
</reference>
<keyword evidence="4" id="KW-1185">Reference proteome</keyword>
<feature type="coiled-coil region" evidence="1">
    <location>
        <begin position="75"/>
        <end position="105"/>
    </location>
</feature>
<evidence type="ECO:0000313" key="4">
    <source>
        <dbReference type="Proteomes" id="UP000001449"/>
    </source>
</evidence>
<protein>
    <recommendedName>
        <fullName evidence="5">Integrase zinc-binding domain-containing protein</fullName>
    </recommendedName>
</protein>
<organism evidence="3 4">
    <name type="scientific">Thalassiosira pseudonana</name>
    <name type="common">Marine diatom</name>
    <name type="synonym">Cyclotella nana</name>
    <dbReference type="NCBI Taxonomy" id="35128"/>
    <lineage>
        <taxon>Eukaryota</taxon>
        <taxon>Sar</taxon>
        <taxon>Stramenopiles</taxon>
        <taxon>Ochrophyta</taxon>
        <taxon>Bacillariophyta</taxon>
        <taxon>Coscinodiscophyceae</taxon>
        <taxon>Thalassiosirophycidae</taxon>
        <taxon>Thalassiosirales</taxon>
        <taxon>Thalassiosiraceae</taxon>
        <taxon>Thalassiosira</taxon>
    </lineage>
</organism>
<sequence length="363" mass="40204">MNPSTDWQPPSEDYAVPALPLLPPAEPVAPLPAAAAAALAAASTKQRELNAADHRIIISNAMSISDDEERDAALVAALRGVAKELEAAEEEHERTRKRLETARDLFDWATGALSGLPTAVSMEPTSDKMIRRRGRKRKGEDEEGEYDELFVPPNEGPLIPPLIAVSGGDLTEEQVAAHKDAFYSKITKGDISTFAEVHSYTPPVSQPNMKNQKQLDDCAYIAAHWDTGDGGTVNEFRRQHKNFYTKMKIVNESIGRRTGHHVRDLAGGAHKKVFCRYGKNGESLMYVSLEQLYDALFEIHVLKGHPGWQNSKRLVSLKYANIPQDQIRAFIDTCPHCYGSKSRIPAKRSRKEETAAVALHTMI</sequence>
<evidence type="ECO:0000256" key="1">
    <source>
        <dbReference type="SAM" id="Coils"/>
    </source>
</evidence>
<evidence type="ECO:0008006" key="5">
    <source>
        <dbReference type="Google" id="ProtNLM"/>
    </source>
</evidence>
<dbReference type="AlphaFoldDB" id="B8BQQ6"/>
<evidence type="ECO:0000256" key="2">
    <source>
        <dbReference type="SAM" id="MobiDB-lite"/>
    </source>
</evidence>
<dbReference type="Proteomes" id="UP000001449">
    <property type="component" value="Chromosome 1"/>
</dbReference>
<reference evidence="3 4" key="2">
    <citation type="journal article" date="2008" name="Nature">
        <title>The Phaeodactylum genome reveals the evolutionary history of diatom genomes.</title>
        <authorList>
            <person name="Bowler C."/>
            <person name="Allen A.E."/>
            <person name="Badger J.H."/>
            <person name="Grimwood J."/>
            <person name="Jabbari K."/>
            <person name="Kuo A."/>
            <person name="Maheswari U."/>
            <person name="Martens C."/>
            <person name="Maumus F."/>
            <person name="Otillar R.P."/>
            <person name="Rayko E."/>
            <person name="Salamov A."/>
            <person name="Vandepoele K."/>
            <person name="Beszteri B."/>
            <person name="Gruber A."/>
            <person name="Heijde M."/>
            <person name="Katinka M."/>
            <person name="Mock T."/>
            <person name="Valentin K."/>
            <person name="Verret F."/>
            <person name="Berges J.A."/>
            <person name="Brownlee C."/>
            <person name="Cadoret J.P."/>
            <person name="Chiovitti A."/>
            <person name="Choi C.J."/>
            <person name="Coesel S."/>
            <person name="De Martino A."/>
            <person name="Detter J.C."/>
            <person name="Durkin C."/>
            <person name="Falciatore A."/>
            <person name="Fournet J."/>
            <person name="Haruta M."/>
            <person name="Huysman M.J."/>
            <person name="Jenkins B.D."/>
            <person name="Jiroutova K."/>
            <person name="Jorgensen R.E."/>
            <person name="Joubert Y."/>
            <person name="Kaplan A."/>
            <person name="Kroger N."/>
            <person name="Kroth P.G."/>
            <person name="La Roche J."/>
            <person name="Lindquist E."/>
            <person name="Lommer M."/>
            <person name="Martin-Jezequel V."/>
            <person name="Lopez P.J."/>
            <person name="Lucas S."/>
            <person name="Mangogna M."/>
            <person name="McGinnis K."/>
            <person name="Medlin L.K."/>
            <person name="Montsant A."/>
            <person name="Oudot-Le Secq M.P."/>
            <person name="Napoli C."/>
            <person name="Obornik M."/>
            <person name="Parker M.S."/>
            <person name="Petit J.L."/>
            <person name="Porcel B.M."/>
            <person name="Poulsen N."/>
            <person name="Robison M."/>
            <person name="Rychlewski L."/>
            <person name="Rynearson T.A."/>
            <person name="Schmutz J."/>
            <person name="Shapiro H."/>
            <person name="Siaut M."/>
            <person name="Stanley M."/>
            <person name="Sussman M.R."/>
            <person name="Taylor A.R."/>
            <person name="Vardi A."/>
            <person name="von Dassow P."/>
            <person name="Vyverman W."/>
            <person name="Willis A."/>
            <person name="Wyrwicz L.S."/>
            <person name="Rokhsar D.S."/>
            <person name="Weissenbach J."/>
            <person name="Armbrust E.V."/>
            <person name="Green B.R."/>
            <person name="Van de Peer Y."/>
            <person name="Grigoriev I.V."/>
        </authorList>
    </citation>
    <scope>NUCLEOTIDE SEQUENCE [LARGE SCALE GENOMIC DNA]</scope>
    <source>
        <strain evidence="3 4">CCMP1335</strain>
    </source>
</reference>
<keyword evidence="1" id="KW-0175">Coiled coil</keyword>
<proteinExistence type="predicted"/>
<dbReference type="RefSeq" id="XP_002286765.1">
    <property type="nucleotide sequence ID" value="XM_002286729.1"/>
</dbReference>
<name>B8BQQ6_THAPS</name>
<dbReference type="EMBL" id="CM000638">
    <property type="protein sequence ID" value="EED96406.1"/>
    <property type="molecule type" value="Genomic_DNA"/>
</dbReference>
<dbReference type="PaxDb" id="35128-Thaps1365"/>
<dbReference type="InParanoid" id="B8BQQ6"/>
<feature type="region of interest" description="Disordered" evidence="2">
    <location>
        <begin position="117"/>
        <end position="152"/>
    </location>
</feature>
<evidence type="ECO:0000313" key="3">
    <source>
        <dbReference type="EMBL" id="EED96406.1"/>
    </source>
</evidence>
<gene>
    <name evidence="3" type="ORF">THAPSDRAFT_1365</name>
</gene>
<dbReference type="KEGG" id="tps:THAPSDRAFT_1365"/>
<dbReference type="GeneID" id="7452518"/>